<dbReference type="SUPFAM" id="SSF69618">
    <property type="entry name" value="HemD-like"/>
    <property type="match status" value="1"/>
</dbReference>
<keyword evidence="3" id="KW-1185">Reference proteome</keyword>
<name>A0A6P1G9Z8_9RICK</name>
<dbReference type="AlphaFoldDB" id="A0A6P1G9Z8"/>
<dbReference type="Gene3D" id="3.40.50.10090">
    <property type="match status" value="2"/>
</dbReference>
<proteinExistence type="predicted"/>
<feature type="domain" description="Tetrapyrrole biosynthesis uroporphyrinogen III synthase" evidence="1">
    <location>
        <begin position="14"/>
        <end position="223"/>
    </location>
</feature>
<gene>
    <name evidence="2" type="ORF">GP480_01745</name>
</gene>
<dbReference type="InterPro" id="IPR036108">
    <property type="entry name" value="4pyrrol_syn_uPrphyn_synt_sf"/>
</dbReference>
<reference evidence="2 3" key="2">
    <citation type="journal article" date="2020" name="MBio">
        <title>Isolation and Molecular Analysis of a Novel Neorickettsia Species That Causes Potomac Horse Fever.</title>
        <authorList>
            <person name="Teymournejad O."/>
            <person name="Lin M."/>
            <person name="Bekebrede H."/>
            <person name="Kamr A."/>
            <person name="Toribio R.E."/>
            <person name="Arroyo L.G."/>
            <person name="Baird J.D."/>
            <person name="Rikihisa Y."/>
        </authorList>
    </citation>
    <scope>NUCLEOTIDE SEQUENCE [LARGE SCALE GENOMIC DNA]</scope>
    <source>
        <strain evidence="2 3">Fin17</strain>
    </source>
</reference>
<dbReference type="GO" id="GO:0033014">
    <property type="term" value="P:tetrapyrrole biosynthetic process"/>
    <property type="evidence" value="ECO:0007669"/>
    <property type="project" value="InterPro"/>
</dbReference>
<reference evidence="2 3" key="1">
    <citation type="journal article" date="2020" name="MBio">
        <title>Erratum for Teymournejad et al., 'Isolation and Molecular Analysis of a Novel Neorickettsia Species That Causes Potomac Horse Fever'.</title>
        <authorList>
            <person name="Teymournejad O."/>
            <person name="Lin M."/>
            <person name="Bekebrede H."/>
            <person name="Kamr A."/>
            <person name="Toribio R.E."/>
            <person name="Arroyo L.G."/>
            <person name="Baird J.D."/>
            <person name="Rikihisa Y."/>
        </authorList>
    </citation>
    <scope>NUCLEOTIDE SEQUENCE [LARGE SCALE GENOMIC DNA]</scope>
    <source>
        <strain evidence="2 3">Fin17</strain>
    </source>
</reference>
<evidence type="ECO:0000259" key="1">
    <source>
        <dbReference type="Pfam" id="PF02602"/>
    </source>
</evidence>
<dbReference type="RefSeq" id="WP_160095325.1">
    <property type="nucleotide sequence ID" value="NZ_CP047224.1"/>
</dbReference>
<sequence>MILITRPVEDAIYLQQRLRSLNIESLMEPLFVLQPLWFDVAELIAAKIVVSSKNAIRALTWAKASRDLQLYTMSDNIAEFAIFSRFSNVVSCGCGTANELEAYVLSHFSKDEKVIYLSGAEITRDIVSSCLERGFKSVERRICYMMCPVKEFSSNVYAALMRRNISGVILLSVQAAVLCKSLFLKYGISPNFFSYFVMSPRIASTLSCDTVYVSSVPTLDALVDVIERHYYVERKT</sequence>
<evidence type="ECO:0000313" key="3">
    <source>
        <dbReference type="Proteomes" id="UP000464912"/>
    </source>
</evidence>
<evidence type="ECO:0000313" key="2">
    <source>
        <dbReference type="EMBL" id="QHD65175.1"/>
    </source>
</evidence>
<dbReference type="Proteomes" id="UP000464912">
    <property type="component" value="Chromosome"/>
</dbReference>
<dbReference type="EMBL" id="CP047224">
    <property type="protein sequence ID" value="QHD65175.1"/>
    <property type="molecule type" value="Genomic_DNA"/>
</dbReference>
<dbReference type="Pfam" id="PF02602">
    <property type="entry name" value="HEM4"/>
    <property type="match status" value="1"/>
</dbReference>
<dbReference type="GO" id="GO:0004852">
    <property type="term" value="F:uroporphyrinogen-III synthase activity"/>
    <property type="evidence" value="ECO:0007669"/>
    <property type="project" value="InterPro"/>
</dbReference>
<protein>
    <submittedName>
        <fullName evidence="2">Uroporphyrinogen-III synthase</fullName>
    </submittedName>
</protein>
<dbReference type="InterPro" id="IPR003754">
    <property type="entry name" value="4pyrrol_synth_uPrphyn_synth"/>
</dbReference>
<dbReference type="KEGG" id="nef:GP480_01745"/>
<organism evidence="2 3">
    <name type="scientific">Neorickettsia findlayensis</name>
    <dbReference type="NCBI Taxonomy" id="2686014"/>
    <lineage>
        <taxon>Bacteria</taxon>
        <taxon>Pseudomonadati</taxon>
        <taxon>Pseudomonadota</taxon>
        <taxon>Alphaproteobacteria</taxon>
        <taxon>Rickettsiales</taxon>
        <taxon>Anaplasmataceae</taxon>
        <taxon>Neorickettsia</taxon>
    </lineage>
</organism>
<accession>A0A6P1G9Z8</accession>